<accession>A0A2V5I406</accession>
<gene>
    <name evidence="2" type="ORF">BO99DRAFT_406764</name>
</gene>
<dbReference type="Proteomes" id="UP000249829">
    <property type="component" value="Unassembled WGS sequence"/>
</dbReference>
<evidence type="ECO:0000256" key="1">
    <source>
        <dbReference type="SAM" id="MobiDB-lite"/>
    </source>
</evidence>
<feature type="region of interest" description="Disordered" evidence="1">
    <location>
        <begin position="1"/>
        <end position="46"/>
    </location>
</feature>
<dbReference type="AlphaFoldDB" id="A0A2V5I406"/>
<keyword evidence="3" id="KW-1185">Reference proteome</keyword>
<proteinExistence type="predicted"/>
<reference evidence="2 3" key="1">
    <citation type="submission" date="2018-02" db="EMBL/GenBank/DDBJ databases">
        <title>The genomes of Aspergillus section Nigri reveals drivers in fungal speciation.</title>
        <authorList>
            <consortium name="DOE Joint Genome Institute"/>
            <person name="Vesth T.C."/>
            <person name="Nybo J."/>
            <person name="Theobald S."/>
            <person name="Brandl J."/>
            <person name="Frisvad J.C."/>
            <person name="Nielsen K.F."/>
            <person name="Lyhne E.K."/>
            <person name="Kogle M.E."/>
            <person name="Kuo A."/>
            <person name="Riley R."/>
            <person name="Clum A."/>
            <person name="Nolan M."/>
            <person name="Lipzen A."/>
            <person name="Salamov A."/>
            <person name="Henrissat B."/>
            <person name="Wiebenga A."/>
            <person name="De vries R.P."/>
            <person name="Grigoriev I.V."/>
            <person name="Mortensen U.H."/>
            <person name="Andersen M.R."/>
            <person name="Baker S.E."/>
        </authorList>
    </citation>
    <scope>NUCLEOTIDE SEQUENCE [LARGE SCALE GENOMIC DNA]</scope>
    <source>
        <strain evidence="2 3">CBS 115571</strain>
    </source>
</reference>
<protein>
    <submittedName>
        <fullName evidence="2">Uncharacterized protein</fullName>
    </submittedName>
</protein>
<name>A0A2V5I406_ASPV1</name>
<evidence type="ECO:0000313" key="3">
    <source>
        <dbReference type="Proteomes" id="UP000249829"/>
    </source>
</evidence>
<evidence type="ECO:0000313" key="2">
    <source>
        <dbReference type="EMBL" id="PYI14356.1"/>
    </source>
</evidence>
<dbReference type="EMBL" id="KZ825214">
    <property type="protein sequence ID" value="PYI14356.1"/>
    <property type="molecule type" value="Genomic_DNA"/>
</dbReference>
<organism evidence="2 3">
    <name type="scientific">Aspergillus violaceofuscus (strain CBS 115571)</name>
    <dbReference type="NCBI Taxonomy" id="1450538"/>
    <lineage>
        <taxon>Eukaryota</taxon>
        <taxon>Fungi</taxon>
        <taxon>Dikarya</taxon>
        <taxon>Ascomycota</taxon>
        <taxon>Pezizomycotina</taxon>
        <taxon>Eurotiomycetes</taxon>
        <taxon>Eurotiomycetidae</taxon>
        <taxon>Eurotiales</taxon>
        <taxon>Aspergillaceae</taxon>
        <taxon>Aspergillus</taxon>
    </lineage>
</organism>
<feature type="compositionally biased region" description="Polar residues" evidence="1">
    <location>
        <begin position="1"/>
        <end position="10"/>
    </location>
</feature>
<sequence>MVGTNTTLGSGRTVDVGSLGSEREISSSPAPYETLPAQLTQSFSPLPSPGLQYNPCVPFSIPRIGSGMTRQ</sequence>